<dbReference type="PANTHER" id="PTHR33490:SF1">
    <property type="entry name" value="SLL1233 PROTEIN"/>
    <property type="match status" value="1"/>
</dbReference>
<dbReference type="RefSeq" id="WP_184381876.1">
    <property type="nucleotide sequence ID" value="NZ_JACIDJ010000001.1"/>
</dbReference>
<sequence length="1102" mass="122914">MSIHAALTHRTTYRYDRPVMLGPQVIRLRPAPHARTPILSYSLKIEPKPHFINWQQDPQGNFQARVVFPERVTHFDVTVDLVADMATINPFDFFLEPDAEHWPFAYDPVLDQELAPFRRAEAPGPRLKSLLADIPRERQRSVDLLLDLNRRVQERIAYIVRLEPGVWDPERTLEEGSGSCRDSAWLFVQAARHLGFAARFCSGYLIQLVADVKPLDGPEGPSTDFTDLHAWAEIYLPGAGWVGFDATSGLLAGEGHIPLASTPEPASAAPISGGVEKAEVEFGFEMKVVRLRETPRVTKPYTPKQWQAIQQAGQRVDAALKRHDVRLTMGGEPTFVAATDREAAEWNTDAMGPTKRAFAGRLLRRLAPLWAPGAVLHYGQGKQYPGEPLPRFALECIWRPDGEAVWRDAALLASDDDKDDATALDAIRFAKQLAERLQVDPALAVPAHEDVHYYLWKEARLPANVVAEDSKLADPLERARMRRLFTEGLAEPAGAVLPLRRVVRAGQRRWQSGRWFFREDTLFLTPGDAPMGLRLPLASLPWIDPKAAALEAESPPDPFAEKPPLPRRDQLRAGAARNGGIEGFRPQPQPAPEVDINDPAQVRTALCVEARGGLLHVFLPPLSAAEDWLELVAAIEDTAAEAKRKLFLEGYLPPSDDRLNHFSVTPDPGVIEVNIHPAHSWPEMSERTTQLYEEARQVGLATEKFMLDGRHVGTGGGNHVVMGGTKVADSPFLRRPDLLRSLVSFWHNHPSLSFLFSGLFIGPTSQHPRVDEARMDALREMEIAFRELDRAGPNPPPWMTDRLFRNLLADMTGNTHRTEFCIDKMYDPNHSGGRRGLVEFRAFEMPPHAEMSMAQMLLMRAALAAFWEKPYRRSLVRWGTALHDRFMLPEYCLADFRGALEELSQIGTPLDPAWFAPHIEFRFPKIGGTQVAAMEVELRHALEPWHVLGEEAAAGGTVRYVDSSAERVQARVTNWVPERFVLAANGVAVPLMATERTGEYVAGIRFKAWDPPSALHPTVRAQGPLVLDVYDRWTGRSLGGLTHQVVHPGGLSYADFPVNANSAEARRRARFYPIGHTPGLMAEPVAAPSLEHPCTLDLRAHA</sequence>
<dbReference type="EMBL" id="JACIDJ010000001">
    <property type="protein sequence ID" value="MBB3896922.1"/>
    <property type="molecule type" value="Genomic_DNA"/>
</dbReference>
<evidence type="ECO:0000259" key="1">
    <source>
        <dbReference type="SMART" id="SM00460"/>
    </source>
</evidence>
<organism evidence="2 3">
    <name type="scientific">Roseococcus suduntuyensis</name>
    <dbReference type="NCBI Taxonomy" id="455361"/>
    <lineage>
        <taxon>Bacteria</taxon>
        <taxon>Pseudomonadati</taxon>
        <taxon>Pseudomonadota</taxon>
        <taxon>Alphaproteobacteria</taxon>
        <taxon>Acetobacterales</taxon>
        <taxon>Roseomonadaceae</taxon>
        <taxon>Roseococcus</taxon>
    </lineage>
</organism>
<dbReference type="Proteomes" id="UP000553193">
    <property type="component" value="Unassembled WGS sequence"/>
</dbReference>
<dbReference type="AlphaFoldDB" id="A0A840A7Q8"/>
<dbReference type="Pfam" id="PF08379">
    <property type="entry name" value="Bact_transglu_N"/>
    <property type="match status" value="1"/>
</dbReference>
<name>A0A840A7Q8_9PROT</name>
<dbReference type="SUPFAM" id="SSF54001">
    <property type="entry name" value="Cysteine proteinases"/>
    <property type="match status" value="1"/>
</dbReference>
<dbReference type="Pfam" id="PF09899">
    <property type="entry name" value="DUF2126"/>
    <property type="match status" value="1"/>
</dbReference>
<evidence type="ECO:0000313" key="3">
    <source>
        <dbReference type="Proteomes" id="UP000553193"/>
    </source>
</evidence>
<dbReference type="PANTHER" id="PTHR33490">
    <property type="entry name" value="BLR5614 PROTEIN-RELATED"/>
    <property type="match status" value="1"/>
</dbReference>
<dbReference type="InterPro" id="IPR038765">
    <property type="entry name" value="Papain-like_cys_pep_sf"/>
</dbReference>
<dbReference type="Pfam" id="PF01841">
    <property type="entry name" value="Transglut_core"/>
    <property type="match status" value="1"/>
</dbReference>
<dbReference type="InterPro" id="IPR013589">
    <property type="entry name" value="Bac_transglu_N"/>
</dbReference>
<protein>
    <submittedName>
        <fullName evidence="2">Uncharacterized protein (DUF2126 family)/transglutaminase-like putative cysteine protease</fullName>
    </submittedName>
</protein>
<gene>
    <name evidence="2" type="ORF">GGQ83_000348</name>
</gene>
<feature type="domain" description="Transglutaminase-like" evidence="1">
    <location>
        <begin position="172"/>
        <end position="248"/>
    </location>
</feature>
<dbReference type="Gene3D" id="3.10.620.30">
    <property type="match status" value="1"/>
</dbReference>
<accession>A0A840A7Q8</accession>
<keyword evidence="2" id="KW-0645">Protease</keyword>
<dbReference type="GO" id="GO:0006508">
    <property type="term" value="P:proteolysis"/>
    <property type="evidence" value="ECO:0007669"/>
    <property type="project" value="UniProtKB-KW"/>
</dbReference>
<keyword evidence="2" id="KW-0378">Hydrolase</keyword>
<reference evidence="2 3" key="1">
    <citation type="submission" date="2020-08" db="EMBL/GenBank/DDBJ databases">
        <title>Genomic Encyclopedia of Type Strains, Phase IV (KMG-IV): sequencing the most valuable type-strain genomes for metagenomic binning, comparative biology and taxonomic classification.</title>
        <authorList>
            <person name="Goeker M."/>
        </authorList>
    </citation>
    <scope>NUCLEOTIDE SEQUENCE [LARGE SCALE GENOMIC DNA]</scope>
    <source>
        <strain evidence="2 3">DSM 19979</strain>
    </source>
</reference>
<dbReference type="InterPro" id="IPR002931">
    <property type="entry name" value="Transglutaminase-like"/>
</dbReference>
<dbReference type="SMART" id="SM00460">
    <property type="entry name" value="TGc"/>
    <property type="match status" value="1"/>
</dbReference>
<dbReference type="InterPro" id="IPR018667">
    <property type="entry name" value="DUF2126"/>
</dbReference>
<evidence type="ECO:0000313" key="2">
    <source>
        <dbReference type="EMBL" id="MBB3896922.1"/>
    </source>
</evidence>
<proteinExistence type="predicted"/>
<dbReference type="GO" id="GO:0008233">
    <property type="term" value="F:peptidase activity"/>
    <property type="evidence" value="ECO:0007669"/>
    <property type="project" value="UniProtKB-KW"/>
</dbReference>
<keyword evidence="3" id="KW-1185">Reference proteome</keyword>
<comment type="caution">
    <text evidence="2">The sequence shown here is derived from an EMBL/GenBank/DDBJ whole genome shotgun (WGS) entry which is preliminary data.</text>
</comment>